<dbReference type="PANTHER" id="PTHR36108:SF13">
    <property type="entry name" value="COLOSSIN-B-RELATED"/>
    <property type="match status" value="1"/>
</dbReference>
<reference evidence="6 7" key="1">
    <citation type="submission" date="2020-05" db="EMBL/GenBank/DDBJ databases">
        <title>Whole genome shotgun sequence of Streptomyces microflavus NBRC 13062.</title>
        <authorList>
            <person name="Komaki H."/>
            <person name="Tamura T."/>
        </authorList>
    </citation>
    <scope>NUCLEOTIDE SEQUENCE [LARGE SCALE GENOMIC DNA]</scope>
    <source>
        <strain evidence="6 7">NBRC 13062</strain>
    </source>
</reference>
<organism evidence="6 7">
    <name type="scientific">Streptomyces microflavus</name>
    <name type="common">Streptomyces lipmanii</name>
    <dbReference type="NCBI Taxonomy" id="1919"/>
    <lineage>
        <taxon>Bacteria</taxon>
        <taxon>Bacillati</taxon>
        <taxon>Actinomycetota</taxon>
        <taxon>Actinomycetes</taxon>
        <taxon>Kitasatosporales</taxon>
        <taxon>Streptomycetaceae</taxon>
        <taxon>Streptomyces</taxon>
    </lineage>
</organism>
<comment type="caution">
    <text evidence="6">The sequence shown here is derived from an EMBL/GenBank/DDBJ whole genome shotgun (WGS) entry which is preliminary data.</text>
</comment>
<dbReference type="InterPro" id="IPR013783">
    <property type="entry name" value="Ig-like_fold"/>
</dbReference>
<evidence type="ECO:0000256" key="1">
    <source>
        <dbReference type="ARBA" id="ARBA00007257"/>
    </source>
</evidence>
<dbReference type="Pfam" id="PF17802">
    <property type="entry name" value="SpaA"/>
    <property type="match status" value="3"/>
</dbReference>
<evidence type="ECO:0000259" key="5">
    <source>
        <dbReference type="Pfam" id="PF20597"/>
    </source>
</evidence>
<evidence type="ECO:0000313" key="7">
    <source>
        <dbReference type="Proteomes" id="UP000498740"/>
    </source>
</evidence>
<feature type="domain" description="SpaA-like prealbumin fold" evidence="4">
    <location>
        <begin position="491"/>
        <end position="573"/>
    </location>
</feature>
<feature type="domain" description="SpaA-like prealbumin fold" evidence="4">
    <location>
        <begin position="265"/>
        <end position="344"/>
    </location>
</feature>
<evidence type="ECO:0000256" key="3">
    <source>
        <dbReference type="ARBA" id="ARBA00022729"/>
    </source>
</evidence>
<dbReference type="NCBIfam" id="TIGR04215">
    <property type="entry name" value="choice_anch_A"/>
    <property type="match status" value="1"/>
</dbReference>
<dbReference type="SUPFAM" id="SSF49478">
    <property type="entry name" value="Cna protein B-type domain"/>
    <property type="match status" value="1"/>
</dbReference>
<evidence type="ECO:0008006" key="8">
    <source>
        <dbReference type="Google" id="ProtNLM"/>
    </source>
</evidence>
<feature type="domain" description="SpaA-like prealbumin fold" evidence="4">
    <location>
        <begin position="379"/>
        <end position="457"/>
    </location>
</feature>
<evidence type="ECO:0000256" key="2">
    <source>
        <dbReference type="ARBA" id="ARBA00022525"/>
    </source>
</evidence>
<dbReference type="Gene3D" id="2.60.40.10">
    <property type="entry name" value="Immunoglobulins"/>
    <property type="match status" value="3"/>
</dbReference>
<sequence>MNKDAQAGQAYNVGEVGVGSRVPPPVGADWLTTGGDITVATGQRVLAEAGVVRYAGTLTGTVEATLIQDDAAVAPYAALRDELTTASRCYARVDGAPRTPTGTAVNQGTQTLFTGDGTSALQVFNVDFDLTGPSGAQQGIVFAGIPDGATILVNIVGANRTLNTYSGGIDDATDPLNAYRERLLWNIPDATTVNLNGTGQFQGSFLVGEQSSSTTVTLPGVNGRFFTTGSLTHTSAATGGGGQEFHAYPFNGDLPDCTTPPPVTGAVEVLKTDSGTGAALPGASFQLWEETNGTPGLQTGGGDPDTSVGASCTTDAEGACSRTVETGTYYWQETAAPDGYDLPDPAVFGPLVLTDENASAGVSVTAANTRTPIDPTTGVVKVLKTDSETGAALPGASFQLWEETNGTAGLQTGGGDPDTSVGASCTTDAEGACSRTVETGTYYWQETAAPDGYDLPDPAVFGPLVLTEENASAGVSVTAANTRTPVPPDTGTVKLLKTDADSGRPLPGATFELWEETNGREGLQTGGSDPDTRVGTSCTTNGAGRCSFGDLDHGTYYLRETGVPDGYVLPGDPVSGPYVVSGDQEVVIARLANSRDDKPCEDTDYGYGYGHGGGDDAYGSCPGRKGHAGAA</sequence>
<comment type="similarity">
    <text evidence="1">Belongs to the serine-aspartate repeat-containing protein (SDr) family.</text>
</comment>
<gene>
    <name evidence="6" type="ORF">Smic_32760</name>
</gene>
<name>A0A7J0CQE8_STRMI</name>
<protein>
    <recommendedName>
        <fullName evidence="8">Choice-of-anchor A domain-containing protein</fullName>
    </recommendedName>
</protein>
<dbReference type="AlphaFoldDB" id="A0A7J0CQE8"/>
<dbReference type="InterPro" id="IPR041033">
    <property type="entry name" value="SpaA_PFL_dom_1"/>
</dbReference>
<dbReference type="PANTHER" id="PTHR36108">
    <property type="entry name" value="COLOSSIN-B-RELATED"/>
    <property type="match status" value="1"/>
</dbReference>
<keyword evidence="3" id="KW-0732">Signal</keyword>
<evidence type="ECO:0000313" key="6">
    <source>
        <dbReference type="EMBL" id="GFN04720.1"/>
    </source>
</evidence>
<proteinExistence type="inferred from homology"/>
<dbReference type="EMBL" id="BLWD01000001">
    <property type="protein sequence ID" value="GFN04720.1"/>
    <property type="molecule type" value="Genomic_DNA"/>
</dbReference>
<dbReference type="Pfam" id="PF20597">
    <property type="entry name" value="pAdhesive_15"/>
    <property type="match status" value="1"/>
</dbReference>
<feature type="domain" description="Choice-of-anchor A" evidence="5">
    <location>
        <begin position="7"/>
        <end position="206"/>
    </location>
</feature>
<accession>A0A7J0CQE8</accession>
<dbReference type="InterPro" id="IPR026588">
    <property type="entry name" value="Choice_anch_A"/>
</dbReference>
<dbReference type="Proteomes" id="UP000498740">
    <property type="component" value="Unassembled WGS sequence"/>
</dbReference>
<dbReference type="GO" id="GO:0005975">
    <property type="term" value="P:carbohydrate metabolic process"/>
    <property type="evidence" value="ECO:0007669"/>
    <property type="project" value="UniProtKB-ARBA"/>
</dbReference>
<evidence type="ECO:0000259" key="4">
    <source>
        <dbReference type="Pfam" id="PF17802"/>
    </source>
</evidence>
<keyword evidence="2" id="KW-0964">Secreted</keyword>